<proteinExistence type="predicted"/>
<protein>
    <submittedName>
        <fullName evidence="2">Uncharacterized protein</fullName>
    </submittedName>
</protein>
<accession>Q6ESY7</accession>
<evidence type="ECO:0000313" key="2">
    <source>
        <dbReference type="EMBL" id="BAD28233.1"/>
    </source>
</evidence>
<gene>
    <name evidence="2" type="primary">P0472F10.19</name>
</gene>
<reference evidence="3" key="1">
    <citation type="journal article" date="2005" name="Nature">
        <title>The map-based sequence of the rice genome.</title>
        <authorList>
            <consortium name="International rice genome sequencing project (IRGSP)"/>
            <person name="Matsumoto T."/>
            <person name="Wu J."/>
            <person name="Kanamori H."/>
            <person name="Katayose Y."/>
            <person name="Fujisawa M."/>
            <person name="Namiki N."/>
            <person name="Mizuno H."/>
            <person name="Yamamoto K."/>
            <person name="Antonio B.A."/>
            <person name="Baba T."/>
            <person name="Sakata K."/>
            <person name="Nagamura Y."/>
            <person name="Aoki H."/>
            <person name="Arikawa K."/>
            <person name="Arita K."/>
            <person name="Bito T."/>
            <person name="Chiden Y."/>
            <person name="Fujitsuka N."/>
            <person name="Fukunaka R."/>
            <person name="Hamada M."/>
            <person name="Harada C."/>
            <person name="Hayashi A."/>
            <person name="Hijishita S."/>
            <person name="Honda M."/>
            <person name="Hosokawa S."/>
            <person name="Ichikawa Y."/>
            <person name="Idonuma A."/>
            <person name="Iijima M."/>
            <person name="Ikeda M."/>
            <person name="Ikeno M."/>
            <person name="Ito K."/>
            <person name="Ito S."/>
            <person name="Ito T."/>
            <person name="Ito Y."/>
            <person name="Ito Y."/>
            <person name="Iwabuchi A."/>
            <person name="Kamiya K."/>
            <person name="Karasawa W."/>
            <person name="Kurita K."/>
            <person name="Katagiri S."/>
            <person name="Kikuta A."/>
            <person name="Kobayashi H."/>
            <person name="Kobayashi N."/>
            <person name="Machita K."/>
            <person name="Maehara T."/>
            <person name="Masukawa M."/>
            <person name="Mizubayashi T."/>
            <person name="Mukai Y."/>
            <person name="Nagasaki H."/>
            <person name="Nagata Y."/>
            <person name="Naito S."/>
            <person name="Nakashima M."/>
            <person name="Nakama Y."/>
            <person name="Nakamichi Y."/>
            <person name="Nakamura M."/>
            <person name="Meguro A."/>
            <person name="Negishi M."/>
            <person name="Ohta I."/>
            <person name="Ohta T."/>
            <person name="Okamoto M."/>
            <person name="Ono N."/>
            <person name="Saji S."/>
            <person name="Sakaguchi M."/>
            <person name="Sakai K."/>
            <person name="Shibata M."/>
            <person name="Shimokawa T."/>
            <person name="Song J."/>
            <person name="Takazaki Y."/>
            <person name="Terasawa K."/>
            <person name="Tsugane M."/>
            <person name="Tsuji K."/>
            <person name="Ueda S."/>
            <person name="Waki K."/>
            <person name="Yamagata H."/>
            <person name="Yamamoto M."/>
            <person name="Yamamoto S."/>
            <person name="Yamane H."/>
            <person name="Yoshiki S."/>
            <person name="Yoshihara R."/>
            <person name="Yukawa K."/>
            <person name="Zhong H."/>
            <person name="Yano M."/>
            <person name="Yuan Q."/>
            <person name="Ouyang S."/>
            <person name="Liu J."/>
            <person name="Jones K.M."/>
            <person name="Gansberger K."/>
            <person name="Moffat K."/>
            <person name="Hill J."/>
            <person name="Bera J."/>
            <person name="Fadrosh D."/>
            <person name="Jin S."/>
            <person name="Johri S."/>
            <person name="Kim M."/>
            <person name="Overton L."/>
            <person name="Reardon M."/>
            <person name="Tsitrin T."/>
            <person name="Vuong H."/>
            <person name="Weaver B."/>
            <person name="Ciecko A."/>
            <person name="Tallon L."/>
            <person name="Jackson J."/>
            <person name="Pai G."/>
            <person name="Aken S.V."/>
            <person name="Utterback T."/>
            <person name="Reidmuller S."/>
            <person name="Feldblyum T."/>
            <person name="Hsiao J."/>
            <person name="Zismann V."/>
            <person name="Iobst S."/>
            <person name="de Vazeille A.R."/>
            <person name="Buell C.R."/>
            <person name="Ying K."/>
            <person name="Li Y."/>
            <person name="Lu T."/>
            <person name="Huang Y."/>
            <person name="Zhao Q."/>
            <person name="Feng Q."/>
            <person name="Zhang L."/>
            <person name="Zhu J."/>
            <person name="Weng Q."/>
            <person name="Mu J."/>
            <person name="Lu Y."/>
            <person name="Fan D."/>
            <person name="Liu Y."/>
            <person name="Guan J."/>
            <person name="Zhang Y."/>
            <person name="Yu S."/>
            <person name="Liu X."/>
            <person name="Zhang Y."/>
            <person name="Hong G."/>
            <person name="Han B."/>
            <person name="Choisne N."/>
            <person name="Demange N."/>
            <person name="Orjeda G."/>
            <person name="Samain S."/>
            <person name="Cattolico L."/>
            <person name="Pelletier E."/>
            <person name="Couloux A."/>
            <person name="Segurens B."/>
            <person name="Wincker P."/>
            <person name="D'Hont A."/>
            <person name="Scarpelli C."/>
            <person name="Weissenbach J."/>
            <person name="Salanoubat M."/>
            <person name="Quetier F."/>
            <person name="Yu Y."/>
            <person name="Kim H.R."/>
            <person name="Rambo T."/>
            <person name="Currie J."/>
            <person name="Collura K."/>
            <person name="Luo M."/>
            <person name="Yang T."/>
            <person name="Ammiraju J.S.S."/>
            <person name="Engler F."/>
            <person name="Soderlund C."/>
            <person name="Wing R.A."/>
            <person name="Palmer L.E."/>
            <person name="de la Bastide M."/>
            <person name="Spiegel L."/>
            <person name="Nascimento L."/>
            <person name="Zutavern T."/>
            <person name="O'Shaughnessy A."/>
            <person name="Dike S."/>
            <person name="Dedhia N."/>
            <person name="Preston R."/>
            <person name="Balija V."/>
            <person name="McCombie W.R."/>
            <person name="Chow T."/>
            <person name="Chen H."/>
            <person name="Chung M."/>
            <person name="Chen C."/>
            <person name="Shaw J."/>
            <person name="Wu H."/>
            <person name="Hsiao K."/>
            <person name="Chao Y."/>
            <person name="Chu M."/>
            <person name="Cheng C."/>
            <person name="Hour A."/>
            <person name="Lee P."/>
            <person name="Lin S."/>
            <person name="Lin Y."/>
            <person name="Liou J."/>
            <person name="Liu S."/>
            <person name="Hsing Y."/>
            <person name="Raghuvanshi S."/>
            <person name="Mohanty A."/>
            <person name="Bharti A.K."/>
            <person name="Gaur A."/>
            <person name="Gupta V."/>
            <person name="Kumar D."/>
            <person name="Ravi V."/>
            <person name="Vij S."/>
            <person name="Kapur A."/>
            <person name="Khurana P."/>
            <person name="Khurana P."/>
            <person name="Khurana J.P."/>
            <person name="Tyagi A.K."/>
            <person name="Gaikwad K."/>
            <person name="Singh A."/>
            <person name="Dalal V."/>
            <person name="Srivastava S."/>
            <person name="Dixit A."/>
            <person name="Pal A.K."/>
            <person name="Ghazi I.A."/>
            <person name="Yadav M."/>
            <person name="Pandit A."/>
            <person name="Bhargava A."/>
            <person name="Sureshbabu K."/>
            <person name="Batra K."/>
            <person name="Sharma T.R."/>
            <person name="Mohapatra T."/>
            <person name="Singh N.K."/>
            <person name="Messing J."/>
            <person name="Nelson A.B."/>
            <person name="Fuks G."/>
            <person name="Kavchok S."/>
            <person name="Keizer G."/>
            <person name="Linton E."/>
            <person name="Llaca V."/>
            <person name="Song R."/>
            <person name="Tanyolac B."/>
            <person name="Young S."/>
            <person name="Ho-Il K."/>
            <person name="Hahn J.H."/>
            <person name="Sangsakoo G."/>
            <person name="Vanavichit A."/>
            <person name="de Mattos Luiz.A.T."/>
            <person name="Zimmer P.D."/>
            <person name="Malone G."/>
            <person name="Dellagostin O."/>
            <person name="de Oliveira A.C."/>
            <person name="Bevan M."/>
            <person name="Bancroft I."/>
            <person name="Minx P."/>
            <person name="Cordum H."/>
            <person name="Wilson R."/>
            <person name="Cheng Z."/>
            <person name="Jin W."/>
            <person name="Jiang J."/>
            <person name="Leong S.A."/>
            <person name="Iwama H."/>
            <person name="Gojobori T."/>
            <person name="Itoh T."/>
            <person name="Niimura Y."/>
            <person name="Fujii Y."/>
            <person name="Habara T."/>
            <person name="Sakai H."/>
            <person name="Sato Y."/>
            <person name="Wilson G."/>
            <person name="Kumar K."/>
            <person name="McCouch S."/>
            <person name="Juretic N."/>
            <person name="Hoen D."/>
            <person name="Wright S."/>
            <person name="Bruskiewich R."/>
            <person name="Bureau T."/>
            <person name="Miyao A."/>
            <person name="Hirochika H."/>
            <person name="Nishikawa T."/>
            <person name="Kadowaki K."/>
            <person name="Sugiura M."/>
            <person name="Burr B."/>
            <person name="Sasaki T."/>
        </authorList>
    </citation>
    <scope>NUCLEOTIDE SEQUENCE [LARGE SCALE GENOMIC DNA]</scope>
    <source>
        <strain evidence="3">cv. Nipponbare</strain>
    </source>
</reference>
<organism evidence="2 3">
    <name type="scientific">Oryza sativa subsp. japonica</name>
    <name type="common">Rice</name>
    <dbReference type="NCBI Taxonomy" id="39947"/>
    <lineage>
        <taxon>Eukaryota</taxon>
        <taxon>Viridiplantae</taxon>
        <taxon>Streptophyta</taxon>
        <taxon>Embryophyta</taxon>
        <taxon>Tracheophyta</taxon>
        <taxon>Spermatophyta</taxon>
        <taxon>Magnoliopsida</taxon>
        <taxon>Liliopsida</taxon>
        <taxon>Poales</taxon>
        <taxon>Poaceae</taxon>
        <taxon>BOP clade</taxon>
        <taxon>Oryzoideae</taxon>
        <taxon>Oryzeae</taxon>
        <taxon>Oryzinae</taxon>
        <taxon>Oryza</taxon>
        <taxon>Oryza sativa</taxon>
    </lineage>
</organism>
<sequence>MGSMYQTSFTSIPIFLPRFHLSGGRRCKGVVDEDGNGMSTIIIATLTNDLPWEVFLLLPTGTNLVRSFLVCRPFLRVAFLHRFHQLHDPLLLDCLVHHPSHTDQPASMLVPFSPAATIVTRAGDELVIADPLAPPPQLLSFDTVEKREDGGIGHSTYSPCAASASRSGLAQREDIAYMLTWNAEQRNSARPTRRPEPGRLGVQQKKRRRSAMVSPPELVPYLTGDGTEKRGWVRMAVDALAAVLSADEVNEDTKEGLINALIAGDLGHIMNTLIAAVPRSGMGPQGRQQSAAWRQSCRCEAAQLARRWSGQAPSRCSREFTVGDD</sequence>
<dbReference type="PANTHER" id="PTHR33207">
    <property type="entry name" value="F-BOX DOMAIN CONTAINING PROTEIN-RELATED"/>
    <property type="match status" value="1"/>
</dbReference>
<dbReference type="EMBL" id="AP004877">
    <property type="protein sequence ID" value="BAD28233.1"/>
    <property type="molecule type" value="Genomic_DNA"/>
</dbReference>
<reference evidence="3" key="2">
    <citation type="journal article" date="2008" name="Nucleic Acids Res.">
        <title>The rice annotation project database (RAP-DB): 2008 update.</title>
        <authorList>
            <consortium name="The rice annotation project (RAP)"/>
        </authorList>
    </citation>
    <scope>GENOME REANNOTATION</scope>
    <source>
        <strain evidence="3">cv. Nipponbare</strain>
    </source>
</reference>
<dbReference type="AlphaFoldDB" id="Q6ESY7"/>
<evidence type="ECO:0000256" key="1">
    <source>
        <dbReference type="SAM" id="MobiDB-lite"/>
    </source>
</evidence>
<name>Q6ESY7_ORYSJ</name>
<feature type="region of interest" description="Disordered" evidence="1">
    <location>
        <begin position="185"/>
        <end position="213"/>
    </location>
</feature>
<dbReference type="Proteomes" id="UP000000763">
    <property type="component" value="Chromosome 2"/>
</dbReference>
<evidence type="ECO:0000313" key="3">
    <source>
        <dbReference type="Proteomes" id="UP000000763"/>
    </source>
</evidence>